<feature type="region of interest" description="Disordered" evidence="8">
    <location>
        <begin position="712"/>
        <end position="739"/>
    </location>
</feature>
<feature type="coiled-coil region" evidence="7">
    <location>
        <begin position="824"/>
        <end position="865"/>
    </location>
</feature>
<name>A0A8J5QIV3_9ASCO</name>
<feature type="domain" description="FHA" evidence="9">
    <location>
        <begin position="203"/>
        <end position="264"/>
    </location>
</feature>
<keyword evidence="3 6" id="KW-0238">DNA-binding</keyword>
<feature type="region of interest" description="Disordered" evidence="8">
    <location>
        <begin position="113"/>
        <end position="182"/>
    </location>
</feature>
<evidence type="ECO:0000256" key="6">
    <source>
        <dbReference type="PROSITE-ProRule" id="PRU00089"/>
    </source>
</evidence>
<dbReference type="GeneID" id="73471856"/>
<sequence>MSSIGDDSISTSKQQPESHRNQSDEQLPSDTIAATTTNSEMHATTIKQEVPDIDSLNLDDELSKFLDNQETVHNESIVKTKSLNTVIADLGLPELGLHTESIATGTIATDITSVDSKSKQDIEVSHSSKDISSTQTQQQQQQATNNEDTRDKTSPITIKTESIKETPEPKSQTNEPEEQNSRVSAYARLDFENFTFFVQTLQVVLGRKSNDELLQSSHNAVDVHLSSKKAISRKHAKIFYNFGTQRFEISILGRNGAFVDDLFVEKGITIPLKDGTKIQIGDIPFKFVLPSTESNEDDENGGTIVKQFNPSDAINLRTNIYNRDTSTSKPKSKSASKPKSIIKKDKEKIKLENETSTTTTTKQTKPTPTSTTSTSTGTVTTTTTTAPNTTTQPSTAEARKNSISRRDSLLKIRRLSSARRKSLVGNNDELTEILKDLGVSSIDAISEEDSELLDAQIQSLLDEAEGFDENLMKLTEANESSTATQDENSKEVTEKTEQDQIEENEIHDIEMNLSVLDQEIASLAPLIDAHNQDLMKEKEEKKKQLEQEKKRKQQQHLQRRNSAAKGKPAATTTMPSATATSTPSTSASATPTTSTGTAVPPRTTPLMGKPASIQPPASRLYNRALNGATGLTGTTGIDNKLAATLLSLPAASSASYISKQIIPPRPPPPKLEAPVLPVTSEPSAIRSRPPLRAITVRDSSYLATFDVPKTIEEPSKYPKPKVRKDSTRRQPKKVYSPDEIPEQYRSKPNVTFMMMITSVLKTEAARNGLTINEISEAIKEIYPYFKYCPDGWQFSIAHCIKYNKIYKRIMKRGSEWLYTMDDLYISEREKVRKKQQEMAAAKAKAEALRQEELKQKQRLEAQQATISHNITGRTYTSPYGLPNSRLTQNQYLSQLPYKQPQIPVTTANGQKPKTIAELASEIRRDGVVGSKAPMYFKSQPGSTGPVPTPAAAGGPNTIKAQLAANRSQPQQPAAPSMSDPNTQKSLEYLRKELFVLYRARKLTYDKQTATVLITKALATTIAQVNSIGAKAGCGENALGFLVDKAPQQVSKILDIALTKSIKEHEGNFSRSPSRAATPVPQSQPSPVKTTTPMVPAQPVNVVNKASPPPVQPVHVKTEPIPMKPIANPPIIGTDNPVKAVVDAAAAARNETISHPLPIITNAGVPIISSVSPVKTTPQPTIPVVSNTPPVSTPPTEPKTPSASTSPAPVVSRSTTPALSKPSSFGLSKPPSFKPDSLGRPASLSKPQSFAKPGGSSALSRPPSFLSNKPAYRETQQVKRELEGGAGGVESDQAKKIARTE</sequence>
<dbReference type="GO" id="GO:0005634">
    <property type="term" value="C:nucleus"/>
    <property type="evidence" value="ECO:0007669"/>
    <property type="project" value="UniProtKB-SubCell"/>
</dbReference>
<dbReference type="GO" id="GO:0000976">
    <property type="term" value="F:transcription cis-regulatory region binding"/>
    <property type="evidence" value="ECO:0007669"/>
    <property type="project" value="UniProtKB-ARBA"/>
</dbReference>
<feature type="region of interest" description="Disordered" evidence="8">
    <location>
        <begin position="1065"/>
        <end position="1092"/>
    </location>
</feature>
<evidence type="ECO:0000313" key="12">
    <source>
        <dbReference type="Proteomes" id="UP000694255"/>
    </source>
</evidence>
<feature type="region of interest" description="Disordered" evidence="8">
    <location>
        <begin position="476"/>
        <end position="505"/>
    </location>
</feature>
<feature type="compositionally biased region" description="Basic and acidic residues" evidence="8">
    <location>
        <begin position="537"/>
        <end position="549"/>
    </location>
</feature>
<feature type="compositionally biased region" description="Basic and acidic residues" evidence="8">
    <location>
        <begin position="116"/>
        <end position="129"/>
    </location>
</feature>
<dbReference type="InterPro" id="IPR000253">
    <property type="entry name" value="FHA_dom"/>
</dbReference>
<gene>
    <name evidence="11" type="ORF">J8A68_005056</name>
</gene>
<keyword evidence="7" id="KW-0175">Coiled coil</keyword>
<evidence type="ECO:0000256" key="7">
    <source>
        <dbReference type="SAM" id="Coils"/>
    </source>
</evidence>
<dbReference type="FunFam" id="2.60.200.20:FF:000039">
    <property type="entry name" value="Forkhead transcription factor Fkh1/2"/>
    <property type="match status" value="1"/>
</dbReference>
<dbReference type="GO" id="GO:0003700">
    <property type="term" value="F:DNA-binding transcription factor activity"/>
    <property type="evidence" value="ECO:0007669"/>
    <property type="project" value="InterPro"/>
</dbReference>
<feature type="DNA-binding region" description="Fork-head" evidence="6">
    <location>
        <begin position="747"/>
        <end position="834"/>
    </location>
</feature>
<feature type="compositionally biased region" description="Polar residues" evidence="8">
    <location>
        <begin position="1068"/>
        <end position="1092"/>
    </location>
</feature>
<dbReference type="GO" id="GO:0045944">
    <property type="term" value="P:positive regulation of transcription by RNA polymerase II"/>
    <property type="evidence" value="ECO:0007669"/>
    <property type="project" value="UniProtKB-ARBA"/>
</dbReference>
<evidence type="ECO:0000256" key="8">
    <source>
        <dbReference type="SAM" id="MobiDB-lite"/>
    </source>
</evidence>
<feature type="compositionally biased region" description="Basic and acidic residues" evidence="8">
    <location>
        <begin position="487"/>
        <end position="505"/>
    </location>
</feature>
<comment type="caution">
    <text evidence="11">The sequence shown here is derived from an EMBL/GenBank/DDBJ whole genome shotgun (WGS) entry which is preliminary data.</text>
</comment>
<protein>
    <submittedName>
        <fullName evidence="11">FHL1</fullName>
    </submittedName>
</protein>
<feature type="compositionally biased region" description="Basic and acidic residues" evidence="8">
    <location>
        <begin position="1291"/>
        <end position="1300"/>
    </location>
</feature>
<organism evidence="11 12">
    <name type="scientific">[Candida] subhashii</name>
    <dbReference type="NCBI Taxonomy" id="561895"/>
    <lineage>
        <taxon>Eukaryota</taxon>
        <taxon>Fungi</taxon>
        <taxon>Dikarya</taxon>
        <taxon>Ascomycota</taxon>
        <taxon>Saccharomycotina</taxon>
        <taxon>Pichiomycetes</taxon>
        <taxon>Debaryomycetaceae</taxon>
        <taxon>Spathaspora</taxon>
    </lineage>
</organism>
<dbReference type="PROSITE" id="PS50039">
    <property type="entry name" value="FORK_HEAD_3"/>
    <property type="match status" value="1"/>
</dbReference>
<feature type="compositionally biased region" description="Polar residues" evidence="8">
    <location>
        <begin position="1"/>
        <end position="15"/>
    </location>
</feature>
<feature type="region of interest" description="Disordered" evidence="8">
    <location>
        <begin position="537"/>
        <end position="615"/>
    </location>
</feature>
<feature type="region of interest" description="Disordered" evidence="8">
    <location>
        <begin position="1174"/>
        <end position="1300"/>
    </location>
</feature>
<dbReference type="EMBL" id="JAGSYN010000219">
    <property type="protein sequence ID" value="KAG7661478.1"/>
    <property type="molecule type" value="Genomic_DNA"/>
</dbReference>
<feature type="compositionally biased region" description="Polar residues" evidence="8">
    <location>
        <begin position="477"/>
        <end position="486"/>
    </location>
</feature>
<feature type="compositionally biased region" description="Low complexity" evidence="8">
    <location>
        <begin position="1198"/>
        <end position="1216"/>
    </location>
</feature>
<dbReference type="Proteomes" id="UP000694255">
    <property type="component" value="Unassembled WGS sequence"/>
</dbReference>
<dbReference type="Pfam" id="PF00250">
    <property type="entry name" value="Forkhead"/>
    <property type="match status" value="1"/>
</dbReference>
<dbReference type="RefSeq" id="XP_049261711.1">
    <property type="nucleotide sequence ID" value="XM_049409081.1"/>
</dbReference>
<keyword evidence="2" id="KW-0805">Transcription regulation</keyword>
<evidence type="ECO:0000256" key="2">
    <source>
        <dbReference type="ARBA" id="ARBA00023015"/>
    </source>
</evidence>
<feature type="compositionally biased region" description="Polar residues" evidence="8">
    <location>
        <begin position="24"/>
        <end position="39"/>
    </location>
</feature>
<keyword evidence="5 6" id="KW-0539">Nucleus</keyword>
<evidence type="ECO:0000256" key="4">
    <source>
        <dbReference type="ARBA" id="ARBA00023163"/>
    </source>
</evidence>
<feature type="compositionally biased region" description="Basic residues" evidence="8">
    <location>
        <begin position="550"/>
        <end position="559"/>
    </location>
</feature>
<reference evidence="11 12" key="1">
    <citation type="journal article" date="2021" name="DNA Res.">
        <title>Genome analysis of Candida subhashii reveals its hybrid nature and dual mitochondrial genome conformations.</title>
        <authorList>
            <person name="Mixao V."/>
            <person name="Hegedusova E."/>
            <person name="Saus E."/>
            <person name="Pryszcz L.P."/>
            <person name="Cillingova A."/>
            <person name="Nosek J."/>
            <person name="Gabaldon T."/>
        </authorList>
    </citation>
    <scope>NUCLEOTIDE SEQUENCE [LARGE SCALE GENOMIC DNA]</scope>
    <source>
        <strain evidence="11 12">CBS 10753</strain>
    </source>
</reference>
<feature type="compositionally biased region" description="Low complexity" evidence="8">
    <location>
        <begin position="568"/>
        <end position="601"/>
    </location>
</feature>
<keyword evidence="4" id="KW-0804">Transcription</keyword>
<dbReference type="SMART" id="SM00240">
    <property type="entry name" value="FHA"/>
    <property type="match status" value="1"/>
</dbReference>
<evidence type="ECO:0000259" key="9">
    <source>
        <dbReference type="PROSITE" id="PS50006"/>
    </source>
</evidence>
<comment type="subcellular location">
    <subcellularLocation>
        <location evidence="1 6">Nucleus</location>
    </subcellularLocation>
</comment>
<feature type="compositionally biased region" description="Basic and acidic residues" evidence="8">
    <location>
        <begin position="342"/>
        <end position="353"/>
    </location>
</feature>
<feature type="region of interest" description="Disordered" evidence="8">
    <location>
        <begin position="320"/>
        <end position="403"/>
    </location>
</feature>
<feature type="compositionally biased region" description="Polar residues" evidence="8">
    <location>
        <begin position="964"/>
        <end position="982"/>
    </location>
</feature>
<feature type="domain" description="Fork-head" evidence="10">
    <location>
        <begin position="747"/>
        <end position="834"/>
    </location>
</feature>
<dbReference type="CDD" id="cd22701">
    <property type="entry name" value="FHA_FKH1-like"/>
    <property type="match status" value="1"/>
</dbReference>
<evidence type="ECO:0000313" key="11">
    <source>
        <dbReference type="EMBL" id="KAG7661478.1"/>
    </source>
</evidence>
<feature type="region of interest" description="Disordered" evidence="8">
    <location>
        <begin position="963"/>
        <end position="982"/>
    </location>
</feature>
<evidence type="ECO:0000256" key="1">
    <source>
        <dbReference type="ARBA" id="ARBA00004123"/>
    </source>
</evidence>
<dbReference type="GO" id="GO:0060962">
    <property type="term" value="P:regulation of ribosomal protein gene transcription by RNA polymerase II"/>
    <property type="evidence" value="ECO:0007669"/>
    <property type="project" value="InterPro"/>
</dbReference>
<accession>A0A8J5QIV3</accession>
<dbReference type="PANTHER" id="PTHR21712:SF29">
    <property type="entry name" value="PRE-RRNA-PROCESSING PROTEIN FHL1"/>
    <property type="match status" value="1"/>
</dbReference>
<dbReference type="SMART" id="SM00339">
    <property type="entry name" value="FH"/>
    <property type="match status" value="1"/>
</dbReference>
<proteinExistence type="predicted"/>
<dbReference type="Pfam" id="PF00498">
    <property type="entry name" value="FHA"/>
    <property type="match status" value="1"/>
</dbReference>
<evidence type="ECO:0000256" key="3">
    <source>
        <dbReference type="ARBA" id="ARBA00023125"/>
    </source>
</evidence>
<feature type="compositionally biased region" description="Low complexity" evidence="8">
    <location>
        <begin position="355"/>
        <end position="395"/>
    </location>
</feature>
<feature type="region of interest" description="Disordered" evidence="8">
    <location>
        <begin position="1"/>
        <end position="39"/>
    </location>
</feature>
<dbReference type="PROSITE" id="PS50006">
    <property type="entry name" value="FHA_DOMAIN"/>
    <property type="match status" value="1"/>
</dbReference>
<keyword evidence="12" id="KW-1185">Reference proteome</keyword>
<evidence type="ECO:0000259" key="10">
    <source>
        <dbReference type="PROSITE" id="PS50039"/>
    </source>
</evidence>
<evidence type="ECO:0000256" key="5">
    <source>
        <dbReference type="ARBA" id="ARBA00023242"/>
    </source>
</evidence>
<dbReference type="PANTHER" id="PTHR21712">
    <property type="entry name" value="PRE-RRNA-PROCESSING PROTEIN FHL1"/>
    <property type="match status" value="1"/>
</dbReference>
<dbReference type="OrthoDB" id="5954824at2759"/>
<dbReference type="InterPro" id="IPR045178">
    <property type="entry name" value="Fhl1/FHA1"/>
</dbReference>
<dbReference type="InterPro" id="IPR001766">
    <property type="entry name" value="Fork_head_dom"/>
</dbReference>